<name>A0A840BPV3_9RHOO</name>
<protein>
    <submittedName>
        <fullName evidence="3">RNA polymerase subunit RPABC4/transcription elongation factor Spt4</fullName>
    </submittedName>
</protein>
<feature type="region of interest" description="Disordered" evidence="1">
    <location>
        <begin position="340"/>
        <end position="360"/>
    </location>
</feature>
<proteinExistence type="predicted"/>
<evidence type="ECO:0000313" key="4">
    <source>
        <dbReference type="Proteomes" id="UP000561045"/>
    </source>
</evidence>
<dbReference type="GO" id="GO:0003746">
    <property type="term" value="F:translation elongation factor activity"/>
    <property type="evidence" value="ECO:0007669"/>
    <property type="project" value="UniProtKB-KW"/>
</dbReference>
<evidence type="ECO:0000256" key="2">
    <source>
        <dbReference type="SAM" id="Phobius"/>
    </source>
</evidence>
<keyword evidence="3" id="KW-0251">Elongation factor</keyword>
<gene>
    <name evidence="3" type="ORF">GGR36_004019</name>
</gene>
<dbReference type="RefSeq" id="WP_183637632.1">
    <property type="nucleotide sequence ID" value="NZ_BAABLE010000008.1"/>
</dbReference>
<keyword evidence="2" id="KW-0472">Membrane</keyword>
<feature type="transmembrane region" description="Helical" evidence="2">
    <location>
        <begin position="290"/>
        <end position="314"/>
    </location>
</feature>
<keyword evidence="4" id="KW-1185">Reference proteome</keyword>
<comment type="caution">
    <text evidence="3">The sequence shown here is derived from an EMBL/GenBank/DDBJ whole genome shotgun (WGS) entry which is preliminary data.</text>
</comment>
<feature type="compositionally biased region" description="Basic and acidic residues" evidence="1">
    <location>
        <begin position="340"/>
        <end position="351"/>
    </location>
</feature>
<keyword evidence="2" id="KW-1133">Transmembrane helix</keyword>
<dbReference type="AlphaFoldDB" id="A0A840BPV3"/>
<keyword evidence="3" id="KW-0648">Protein biosynthesis</keyword>
<evidence type="ECO:0000256" key="1">
    <source>
        <dbReference type="SAM" id="MobiDB-lite"/>
    </source>
</evidence>
<organism evidence="3 4">
    <name type="scientific">Niveibacterium umoris</name>
    <dbReference type="NCBI Taxonomy" id="1193620"/>
    <lineage>
        <taxon>Bacteria</taxon>
        <taxon>Pseudomonadati</taxon>
        <taxon>Pseudomonadota</taxon>
        <taxon>Betaproteobacteria</taxon>
        <taxon>Rhodocyclales</taxon>
        <taxon>Rhodocyclaceae</taxon>
        <taxon>Niveibacterium</taxon>
    </lineage>
</organism>
<dbReference type="Proteomes" id="UP000561045">
    <property type="component" value="Unassembled WGS sequence"/>
</dbReference>
<sequence>MKTPSADIIESGATPTRRCGHCDQPMQVLRLVGHYGKSVEIDVCAPCTLIWFDETESIRIAGPGLVELVKVIDASMRVVPTFLPMPAHLPCQVCGAPLKRVYNQTRYGRTAHLDCPAQHGTYQSFMLFLAEKGYFRPFEWADIQRFAAAGQPPRCSQCGATLDARPQHTCPYCASPVGVYDPARLARAIDRDEAAAPVVASPRAAQAACVACGGMVDLSRDTACPHCHALIRPSDTASAVAVSAEVAEDVARNHERQTPYVSRRKLEEGDHRVVAGAYDEEDAGKRRRRLFAMGLSVLASLGIWLSLSSVGIGFRSPIVVLNDDGSETRMSAREYEAIEARSRDRAQRGVDHGPAGKAPPQLKLQQRGEALVLTADSDLPLVVSVNLAYEQLRDAWIRCGMQLDQATPGNGRYAVLGTRGASASFRPMPHCSDTLRRKGRYEFIVTSGGRDIYKSDSAFFD</sequence>
<reference evidence="3 4" key="1">
    <citation type="submission" date="2020-08" db="EMBL/GenBank/DDBJ databases">
        <title>Genomic Encyclopedia of Type Strains, Phase IV (KMG-IV): sequencing the most valuable type-strain genomes for metagenomic binning, comparative biology and taxonomic classification.</title>
        <authorList>
            <person name="Goeker M."/>
        </authorList>
    </citation>
    <scope>NUCLEOTIDE SEQUENCE [LARGE SCALE GENOMIC DNA]</scope>
    <source>
        <strain evidence="3 4">DSM 106739</strain>
    </source>
</reference>
<accession>A0A840BPV3</accession>
<evidence type="ECO:0000313" key="3">
    <source>
        <dbReference type="EMBL" id="MBB4014663.1"/>
    </source>
</evidence>
<keyword evidence="2" id="KW-0812">Transmembrane</keyword>
<dbReference type="EMBL" id="JACIET010000003">
    <property type="protein sequence ID" value="MBB4014663.1"/>
    <property type="molecule type" value="Genomic_DNA"/>
</dbReference>